<evidence type="ECO:0000256" key="1">
    <source>
        <dbReference type="ARBA" id="ARBA00008408"/>
    </source>
</evidence>
<dbReference type="SMART" id="SM00855">
    <property type="entry name" value="PGAM"/>
    <property type="match status" value="1"/>
</dbReference>
<dbReference type="Gene3D" id="3.40.50.1240">
    <property type="entry name" value="Phosphoglycerate mutase-like"/>
    <property type="match status" value="2"/>
</dbReference>
<dbReference type="GO" id="GO:0005829">
    <property type="term" value="C:cytosol"/>
    <property type="evidence" value="ECO:0007669"/>
    <property type="project" value="TreeGrafter"/>
</dbReference>
<dbReference type="AlphaFoldDB" id="A0A5N5TI88"/>
<name>A0A5N5TI88_9CRUS</name>
<dbReference type="SUPFAM" id="SSF53254">
    <property type="entry name" value="Phosphoglycerate mutase-like"/>
    <property type="match status" value="1"/>
</dbReference>
<keyword evidence="3" id="KW-0067">ATP-binding</keyword>
<evidence type="ECO:0000313" key="6">
    <source>
        <dbReference type="EMBL" id="KAB7504915.1"/>
    </source>
</evidence>
<evidence type="ECO:0000256" key="2">
    <source>
        <dbReference type="ARBA" id="ARBA00022741"/>
    </source>
</evidence>
<dbReference type="InterPro" id="IPR013078">
    <property type="entry name" value="His_Pase_superF_clade-1"/>
</dbReference>
<sequence>MEVDPVHENNFIEMEPPLSYGSLDIDLKPSFALDSNSVGNVKSFLTKNKPFPIRGERANFINIPHVVVMVGLPARGKTYMAKKLTRYLNWIGVKTRVFNVGEYRRRSTSLYTNHNFFRPDNAEAMCLRELCAMNALKDVCNWLNSGEGDVAVFDATNTTVERRRWIFNIVVRKLGFKLFYVESICNDQKIIESNIREVKLSSPDYVGVNPDEAIKDFIQRIEHYKDIYHPLDEEKEEHLSFMKIINTGEKVVVHKHEGHVQARIIYYLMNIRVMRRDIYLTSAGESQNDVLGKVGGNSSLSERGLDYAKALADYMKSQDIPRLRVWTSWMNRTVETAQFIERQKERWKCLDELDLVSYRFTRGESYEDLVARLEPVIMELERQENVLIIAHQAVLRCLLGYYLDVSSEKLPYIKVPPHTVLKLVPIAYGCEVEYIPLNVPAVDTYQERPSKYKSQTVEEPPAGVLDKESSSVESNHFQNGDTNANEETDK</sequence>
<dbReference type="GO" id="GO:0005524">
    <property type="term" value="F:ATP binding"/>
    <property type="evidence" value="ECO:0007669"/>
    <property type="project" value="UniProtKB-KW"/>
</dbReference>
<dbReference type="EMBL" id="SEYY01002126">
    <property type="protein sequence ID" value="KAB7504915.1"/>
    <property type="molecule type" value="Genomic_DNA"/>
</dbReference>
<dbReference type="Gene3D" id="3.40.50.300">
    <property type="entry name" value="P-loop containing nucleotide triphosphate hydrolases"/>
    <property type="match status" value="1"/>
</dbReference>
<keyword evidence="6" id="KW-0808">Transferase</keyword>
<dbReference type="CDD" id="cd07067">
    <property type="entry name" value="HP_PGM_like"/>
    <property type="match status" value="1"/>
</dbReference>
<dbReference type="FunFam" id="3.40.50.300:FF:000644">
    <property type="entry name" value="GpmB, Fructose-2,6-bisphosphatase"/>
    <property type="match status" value="1"/>
</dbReference>
<protein>
    <submittedName>
        <fullName evidence="6">6-phosphofructo-2-kinase/fructose-2, 6-bisphosphatase</fullName>
    </submittedName>
</protein>
<feature type="domain" description="6-phosphofructo-2-kinase" evidence="5">
    <location>
        <begin position="59"/>
        <end position="273"/>
    </location>
</feature>
<organism evidence="6 7">
    <name type="scientific">Armadillidium nasatum</name>
    <dbReference type="NCBI Taxonomy" id="96803"/>
    <lineage>
        <taxon>Eukaryota</taxon>
        <taxon>Metazoa</taxon>
        <taxon>Ecdysozoa</taxon>
        <taxon>Arthropoda</taxon>
        <taxon>Crustacea</taxon>
        <taxon>Multicrustacea</taxon>
        <taxon>Malacostraca</taxon>
        <taxon>Eumalacostraca</taxon>
        <taxon>Peracarida</taxon>
        <taxon>Isopoda</taxon>
        <taxon>Oniscidea</taxon>
        <taxon>Crinocheta</taxon>
        <taxon>Armadillidiidae</taxon>
        <taxon>Armadillidium</taxon>
    </lineage>
</organism>
<dbReference type="GO" id="GO:0003873">
    <property type="term" value="F:6-phosphofructo-2-kinase activity"/>
    <property type="evidence" value="ECO:0007669"/>
    <property type="project" value="InterPro"/>
</dbReference>
<dbReference type="InterPro" id="IPR013079">
    <property type="entry name" value="6Phosfructo_kin"/>
</dbReference>
<dbReference type="GO" id="GO:0004331">
    <property type="term" value="F:fructose-2,6-bisphosphate 2-phosphatase activity"/>
    <property type="evidence" value="ECO:0007669"/>
    <property type="project" value="TreeGrafter"/>
</dbReference>
<reference evidence="6 7" key="1">
    <citation type="journal article" date="2019" name="PLoS Biol.">
        <title>Sex chromosomes control vertical transmission of feminizing Wolbachia symbionts in an isopod.</title>
        <authorList>
            <person name="Becking T."/>
            <person name="Chebbi M.A."/>
            <person name="Giraud I."/>
            <person name="Moumen B."/>
            <person name="Laverre T."/>
            <person name="Caubet Y."/>
            <person name="Peccoud J."/>
            <person name="Gilbert C."/>
            <person name="Cordaux R."/>
        </authorList>
    </citation>
    <scope>NUCLEOTIDE SEQUENCE [LARGE SCALE GENOMIC DNA]</scope>
    <source>
        <strain evidence="6">ANa2</strain>
        <tissue evidence="6">Whole body excluding digestive tract and cuticle</tissue>
    </source>
</reference>
<proteinExistence type="inferred from homology"/>
<keyword evidence="7" id="KW-1185">Reference proteome</keyword>
<comment type="similarity">
    <text evidence="1">In the C-terminal section; belongs to the phosphoglycerate mutase family.</text>
</comment>
<dbReference type="InterPro" id="IPR003094">
    <property type="entry name" value="6Pfruct_kin"/>
</dbReference>
<evidence type="ECO:0000256" key="3">
    <source>
        <dbReference type="ARBA" id="ARBA00022840"/>
    </source>
</evidence>
<feature type="region of interest" description="Disordered" evidence="4">
    <location>
        <begin position="448"/>
        <end position="490"/>
    </location>
</feature>
<dbReference type="InterPro" id="IPR029033">
    <property type="entry name" value="His_PPase_superfam"/>
</dbReference>
<accession>A0A5N5TI88</accession>
<dbReference type="Pfam" id="PF01591">
    <property type="entry name" value="6PF2K"/>
    <property type="match status" value="1"/>
</dbReference>
<dbReference type="Proteomes" id="UP000326759">
    <property type="component" value="Unassembled WGS sequence"/>
</dbReference>
<dbReference type="SUPFAM" id="SSF52540">
    <property type="entry name" value="P-loop containing nucleoside triphosphate hydrolases"/>
    <property type="match status" value="1"/>
</dbReference>
<dbReference type="PIRSF" id="PIRSF000709">
    <property type="entry name" value="6PFK_2-Ptase"/>
    <property type="match status" value="1"/>
</dbReference>
<dbReference type="InterPro" id="IPR027417">
    <property type="entry name" value="P-loop_NTPase"/>
</dbReference>
<keyword evidence="2" id="KW-0547">Nucleotide-binding</keyword>
<dbReference type="Pfam" id="PF00300">
    <property type="entry name" value="His_Phos_1"/>
    <property type="match status" value="2"/>
</dbReference>
<comment type="caution">
    <text evidence="6">The sequence shown here is derived from an EMBL/GenBank/DDBJ whole genome shotgun (WGS) entry which is preliminary data.</text>
</comment>
<dbReference type="GO" id="GO:0006000">
    <property type="term" value="P:fructose metabolic process"/>
    <property type="evidence" value="ECO:0007669"/>
    <property type="project" value="InterPro"/>
</dbReference>
<evidence type="ECO:0000259" key="5">
    <source>
        <dbReference type="Pfam" id="PF01591"/>
    </source>
</evidence>
<dbReference type="GO" id="GO:0006003">
    <property type="term" value="P:fructose 2,6-bisphosphate metabolic process"/>
    <property type="evidence" value="ECO:0007669"/>
    <property type="project" value="InterPro"/>
</dbReference>
<dbReference type="PANTHER" id="PTHR10606">
    <property type="entry name" value="6-PHOSPHOFRUCTO-2-KINASE/FRUCTOSE-2,6-BISPHOSPHATASE"/>
    <property type="match status" value="1"/>
</dbReference>
<evidence type="ECO:0000256" key="4">
    <source>
        <dbReference type="SAM" id="MobiDB-lite"/>
    </source>
</evidence>
<dbReference type="PANTHER" id="PTHR10606:SF44">
    <property type="entry name" value="6-PHOSPHOFRUCTO 2-KINASE_FRUCTOSE 2,6-BISPHOSPHATASE LONG FORM"/>
    <property type="match status" value="1"/>
</dbReference>
<evidence type="ECO:0000313" key="7">
    <source>
        <dbReference type="Proteomes" id="UP000326759"/>
    </source>
</evidence>
<feature type="compositionally biased region" description="Polar residues" evidence="4">
    <location>
        <begin position="471"/>
        <end position="483"/>
    </location>
</feature>
<dbReference type="PRINTS" id="PR00991">
    <property type="entry name" value="6PFRUCTKNASE"/>
</dbReference>
<dbReference type="OrthoDB" id="267323at2759"/>
<gene>
    <name evidence="6" type="primary">F26L</name>
    <name evidence="6" type="ORF">Anas_11588</name>
</gene>
<keyword evidence="6" id="KW-0418">Kinase</keyword>